<keyword evidence="1" id="KW-0472">Membrane</keyword>
<feature type="transmembrane region" description="Helical" evidence="1">
    <location>
        <begin position="604"/>
        <end position="621"/>
    </location>
</feature>
<dbReference type="GO" id="GO:0051377">
    <property type="term" value="F:mannose-ethanolamine phosphotransferase activity"/>
    <property type="evidence" value="ECO:0007669"/>
    <property type="project" value="TreeGrafter"/>
</dbReference>
<feature type="transmembrane region" description="Helical" evidence="1">
    <location>
        <begin position="451"/>
        <end position="471"/>
    </location>
</feature>
<feature type="transmembrane region" description="Helical" evidence="1">
    <location>
        <begin position="747"/>
        <end position="768"/>
    </location>
</feature>
<evidence type="ECO:0000313" key="2">
    <source>
        <dbReference type="EMBL" id="GMI34626.1"/>
    </source>
</evidence>
<feature type="transmembrane region" description="Helical" evidence="1">
    <location>
        <begin position="780"/>
        <end position="801"/>
    </location>
</feature>
<dbReference type="OrthoDB" id="272139at2759"/>
<dbReference type="PANTHER" id="PTHR23071">
    <property type="entry name" value="PHOSPHATIDYLINOSITOL GLYCAN"/>
    <property type="match status" value="1"/>
</dbReference>
<proteinExistence type="predicted"/>
<dbReference type="InterPro" id="IPR002591">
    <property type="entry name" value="Phosphodiest/P_Trfase"/>
</dbReference>
<feature type="transmembrane region" description="Helical" evidence="1">
    <location>
        <begin position="559"/>
        <end position="576"/>
    </location>
</feature>
<dbReference type="InterPro" id="IPR017850">
    <property type="entry name" value="Alkaline_phosphatase_core_sf"/>
</dbReference>
<dbReference type="PANTHER" id="PTHR23071:SF1">
    <property type="entry name" value="GPI ETHANOLAMINE PHOSPHATE TRANSFERASE 3"/>
    <property type="match status" value="1"/>
</dbReference>
<dbReference type="Proteomes" id="UP001165065">
    <property type="component" value="Unassembled WGS sequence"/>
</dbReference>
<evidence type="ECO:0000313" key="3">
    <source>
        <dbReference type="Proteomes" id="UP001165065"/>
    </source>
</evidence>
<dbReference type="GO" id="GO:0006506">
    <property type="term" value="P:GPI anchor biosynthetic process"/>
    <property type="evidence" value="ECO:0007669"/>
    <property type="project" value="InterPro"/>
</dbReference>
<dbReference type="InterPro" id="IPR039524">
    <property type="entry name" value="PIGO/GPI13"/>
</dbReference>
<feature type="transmembrane region" description="Helical" evidence="1">
    <location>
        <begin position="633"/>
        <end position="658"/>
    </location>
</feature>
<accession>A0A9W7L735</accession>
<evidence type="ECO:0000256" key="1">
    <source>
        <dbReference type="SAM" id="Phobius"/>
    </source>
</evidence>
<protein>
    <recommendedName>
        <fullName evidence="4">GPI ethanolamine phosphate transferase 3</fullName>
    </recommendedName>
</protein>
<evidence type="ECO:0008006" key="4">
    <source>
        <dbReference type="Google" id="ProtNLM"/>
    </source>
</evidence>
<name>A0A9W7L735_9STRA</name>
<reference evidence="3" key="1">
    <citation type="journal article" date="2023" name="Commun. Biol.">
        <title>Genome analysis of Parmales, the sister group of diatoms, reveals the evolutionary specialization of diatoms from phago-mixotrophs to photoautotrophs.</title>
        <authorList>
            <person name="Ban H."/>
            <person name="Sato S."/>
            <person name="Yoshikawa S."/>
            <person name="Yamada K."/>
            <person name="Nakamura Y."/>
            <person name="Ichinomiya M."/>
            <person name="Sato N."/>
            <person name="Blanc-Mathieu R."/>
            <person name="Endo H."/>
            <person name="Kuwata A."/>
            <person name="Ogata H."/>
        </authorList>
    </citation>
    <scope>NUCLEOTIDE SEQUENCE [LARGE SCALE GENOMIC DNA]</scope>
</reference>
<dbReference type="EMBL" id="BRYA01000045">
    <property type="protein sequence ID" value="GMI34626.1"/>
    <property type="molecule type" value="Genomic_DNA"/>
</dbReference>
<comment type="caution">
    <text evidence="2">The sequence shown here is derived from an EMBL/GenBank/DDBJ whole genome shotgun (WGS) entry which is preliminary data.</text>
</comment>
<dbReference type="Pfam" id="PF01663">
    <property type="entry name" value="Phosphodiest"/>
    <property type="match status" value="1"/>
</dbReference>
<keyword evidence="1" id="KW-0812">Transmembrane</keyword>
<feature type="transmembrane region" description="Helical" evidence="1">
    <location>
        <begin position="710"/>
        <end position="735"/>
    </location>
</feature>
<feature type="transmembrane region" description="Helical" evidence="1">
    <location>
        <begin position="483"/>
        <end position="505"/>
    </location>
</feature>
<dbReference type="AlphaFoldDB" id="A0A9W7L735"/>
<gene>
    <name evidence="2" type="ORF">TrCOL_g13012</name>
</gene>
<sequence>MGRNTHQLSHIILSFLGLYLYNTGFFLTRTSIPTVTECILDKSFADYLSEDVNIKDASRTIKSDVLSISSFLSHLTTPTTCANSLPPLAHHLDIIIVDALRYDFLPHLTFPSLYSGTTYRFLSEPPTVTTQRLTAMTTGGVPTFIDVAQSFSAAKVEEDNWLTRLDVAFAGDDTWTSLYPTSFIYSSPYPSFNTRDIDTVDNGVSHDLSTVLSLGDVSVLHLLGVDHVGHTYGPSSPVMVRKLKQMDEVVLKVLRRRKEETEEDGMCRVVFVLGDHGMTHDGNHGGGTYDEVSAGLYLHQTSGCTDSPNMSVNVVTDGLRQISMVSAITDLMGTTRIYGNLGGGWAWGDERRTGLSSYLTARQVYSYLKDYSKISRLPSPEMSSLSTLYNEAVISLVQAFKIDEGTTEGGVPNDETKDAQIYVEANEKLRLFLTEAEDLGRRVWSVFNLPLMFLGSSLLALSSLLQLYYIRPALPNFSPSLTSFAPLSLLVYHTIVTPFSNSYLISQLSSYSLSLSLSSLSVLPTHPKAPLILAIPLLSRLHETFVKGHGADLTTSLPFLHPLIYTLSLLLLLLLLSRIHNPPSFTLLAPLFTLLHWLTSSKTLGLTSFLLLSASFFYHLALKRNTMQAASDLLQVFILLTGPAGATSALILSLQAAILSHLHNKFPSVPAHTKAAIVFSWSQHAWRATGHEASFSKLQYYASFIFTDTFAFHLAGFLLFINTFAPFILLFLFLSMESSKARIPLRCIVTFLITLQTLFLTLACTIQKRHLMMPAIWAPAYAFQGVISVCWWAGDLVMLLYNLPKKPKRDE</sequence>
<keyword evidence="1" id="KW-1133">Transmembrane helix</keyword>
<keyword evidence="3" id="KW-1185">Reference proteome</keyword>
<dbReference type="GO" id="GO:0005789">
    <property type="term" value="C:endoplasmic reticulum membrane"/>
    <property type="evidence" value="ECO:0007669"/>
    <property type="project" value="TreeGrafter"/>
</dbReference>
<dbReference type="Gene3D" id="3.40.720.10">
    <property type="entry name" value="Alkaline Phosphatase, subunit A"/>
    <property type="match status" value="1"/>
</dbReference>
<dbReference type="SUPFAM" id="SSF53649">
    <property type="entry name" value="Alkaline phosphatase-like"/>
    <property type="match status" value="1"/>
</dbReference>
<organism evidence="2 3">
    <name type="scientific">Triparma columacea</name>
    <dbReference type="NCBI Taxonomy" id="722753"/>
    <lineage>
        <taxon>Eukaryota</taxon>
        <taxon>Sar</taxon>
        <taxon>Stramenopiles</taxon>
        <taxon>Ochrophyta</taxon>
        <taxon>Bolidophyceae</taxon>
        <taxon>Parmales</taxon>
        <taxon>Triparmaceae</taxon>
        <taxon>Triparma</taxon>
    </lineage>
</organism>